<evidence type="ECO:0000313" key="3">
    <source>
        <dbReference type="Proteomes" id="UP000017840"/>
    </source>
</evidence>
<sequence length="533" mass="56445">MTTRTVAACLLVVLLVVPVGALAVRGDVELSATLPDGRVVPGETTELRVQIANTASIEGTGANPQNAQRVTTARSVRARLEADGAPLTVETGRVSLGSIPDGGVGAMGVTVSVDDDAEPGTYRLPVSVRYEHTDRIDEYSGVHDDGPVRDTLYVSVRVEPEPRFRLVGAETDAPVGGSGNVTLTLRNVGSETARDAHVTVESRSSAVHVGSAGSESRFVGSWPVGGNRTVAVPATVDADARRQNHTLVTRVEYGDGATTSQSQSQSRSAPLITGVVPSPEQRFRVEAAADSLYVGERGRVTVTVVNTGPETARDAVVRLDAAEEAVVPLRSEYAVGTLEPGASARAEFPIRVTDRAEAGPHQFDVRFEYRTRGGETRASDPDPVRVRVEPDRDRFRLELRNDTLAPDESGRVVVDVTNAGETTRRNVTVSLAPAPPFTSAAPEAYVPELAPGESRPVAFELTVDEDAVESTHALGVNVTSESADGGASTRESYRLLVRVVEDPESTGTTALVAIGGLGLAIAAGLGYWWYRRR</sequence>
<keyword evidence="3" id="KW-1185">Reference proteome</keyword>
<reference evidence="2 3" key="1">
    <citation type="journal article" date="2013" name="Genome Announc.">
        <title>Draft Genome Sequence of 'Candidatus Halobonum tyrrellensis' Strain G22, Isolated from the Hypersaline Waters of Lake Tyrrell, Australia.</title>
        <authorList>
            <person name="Ugalde J.A."/>
            <person name="Narasingarao P."/>
            <person name="Kuo S."/>
            <person name="Podell S."/>
            <person name="Allen E.E."/>
        </authorList>
    </citation>
    <scope>NUCLEOTIDE SEQUENCE [LARGE SCALE GENOMIC DNA]</scope>
    <source>
        <strain evidence="2 3">G22</strain>
    </source>
</reference>
<comment type="caution">
    <text evidence="2">The sequence shown here is derived from an EMBL/GenBank/DDBJ whole genome shotgun (WGS) entry which is preliminary data.</text>
</comment>
<dbReference type="STRING" id="1324957.K933_02376"/>
<protein>
    <submittedName>
        <fullName evidence="2">Sialidase-1</fullName>
    </submittedName>
</protein>
<name>V4J333_9EURY</name>
<dbReference type="PANTHER" id="PTHR35902:SF3">
    <property type="entry name" value="NPCBM-ASSOCIATED, NEW3 DOMAIN OF ALPHA-GALACTOSIDASE"/>
    <property type="match status" value="1"/>
</dbReference>
<feature type="transmembrane region" description="Helical" evidence="1">
    <location>
        <begin position="510"/>
        <end position="530"/>
    </location>
</feature>
<dbReference type="InterPro" id="IPR013783">
    <property type="entry name" value="Ig-like_fold"/>
</dbReference>
<evidence type="ECO:0000313" key="2">
    <source>
        <dbReference type="EMBL" id="ESP89792.1"/>
    </source>
</evidence>
<proteinExistence type="predicted"/>
<dbReference type="RefSeq" id="WP_023393067.1">
    <property type="nucleotide sequence ID" value="NZ_ASGZ01000005.1"/>
</dbReference>
<accession>V4J333</accession>
<keyword evidence="1" id="KW-1133">Transmembrane helix</keyword>
<dbReference type="Proteomes" id="UP000017840">
    <property type="component" value="Unassembled WGS sequence"/>
</dbReference>
<dbReference type="Gene3D" id="2.60.40.10">
    <property type="entry name" value="Immunoglobulins"/>
    <property type="match status" value="2"/>
</dbReference>
<gene>
    <name evidence="2" type="ORF">K933_02376</name>
</gene>
<dbReference type="EMBL" id="ASGZ01000005">
    <property type="protein sequence ID" value="ESP89792.1"/>
    <property type="molecule type" value="Genomic_DNA"/>
</dbReference>
<dbReference type="OrthoDB" id="56770at2157"/>
<keyword evidence="1" id="KW-0472">Membrane</keyword>
<dbReference type="eggNOG" id="arCOG02079">
    <property type="taxonomic scope" value="Archaea"/>
</dbReference>
<dbReference type="PANTHER" id="PTHR35902">
    <property type="entry name" value="S-LAYER DOMAIN-LIKE PROTEIN-RELATED"/>
    <property type="match status" value="1"/>
</dbReference>
<organism evidence="2 3">
    <name type="scientific">Candidatus Halobonum tyrrellensis G22</name>
    <dbReference type="NCBI Taxonomy" id="1324957"/>
    <lineage>
        <taxon>Archaea</taxon>
        <taxon>Methanobacteriati</taxon>
        <taxon>Methanobacteriota</taxon>
        <taxon>Stenosarchaea group</taxon>
        <taxon>Halobacteria</taxon>
        <taxon>Halobacteriales</taxon>
        <taxon>Haloferacaceae</taxon>
        <taxon>Candidatus Halobonum</taxon>
    </lineage>
</organism>
<evidence type="ECO:0000256" key="1">
    <source>
        <dbReference type="SAM" id="Phobius"/>
    </source>
</evidence>
<keyword evidence="1" id="KW-0812">Transmembrane</keyword>
<dbReference type="AlphaFoldDB" id="V4J333"/>